<keyword evidence="3" id="KW-1185">Reference proteome</keyword>
<dbReference type="RefSeq" id="WP_238808701.1">
    <property type="nucleotide sequence ID" value="NZ_CAKLPY010000007.1"/>
</dbReference>
<dbReference type="Proteomes" id="UP000837932">
    <property type="component" value="Unassembled WGS sequence"/>
</dbReference>
<evidence type="ECO:0000256" key="1">
    <source>
        <dbReference type="SAM" id="Phobius"/>
    </source>
</evidence>
<sequence>MKKIVLYFAIVILVLFVVAYFIFNEKLPTGGNPEKADLMAQKMQVALNKSAWDSTSVISWTHKGVHHIVWDKKNEMVQVKWDKNDVFLNLKEWNKGKAFSEGKEITDAQLDVLRGKAWAIFCNDSFWLIAPYKVFDEGVTRKIVKTDNNEEALLVSYASGGVTPGDSYLWFLDKSGVPKSYKLWVKILPIGGIEATWDNWTKTKTGANIATSHKLGPMTITVENLKTGMNLQEAEVKTDLFDIIK</sequence>
<gene>
    <name evidence="2" type="ORF">EMA8858_04029</name>
</gene>
<name>A0ABM9AVQ1_9BACT</name>
<comment type="caution">
    <text evidence="2">The sequence shown here is derived from an EMBL/GenBank/DDBJ whole genome shotgun (WGS) entry which is preliminary data.</text>
</comment>
<organism evidence="2 3">
    <name type="scientific">Emticicia aquatica</name>
    <dbReference type="NCBI Taxonomy" id="1681835"/>
    <lineage>
        <taxon>Bacteria</taxon>
        <taxon>Pseudomonadati</taxon>
        <taxon>Bacteroidota</taxon>
        <taxon>Cytophagia</taxon>
        <taxon>Cytophagales</taxon>
        <taxon>Leadbetterellaceae</taxon>
        <taxon>Emticicia</taxon>
    </lineage>
</organism>
<feature type="transmembrane region" description="Helical" evidence="1">
    <location>
        <begin position="5"/>
        <end position="23"/>
    </location>
</feature>
<reference evidence="2" key="1">
    <citation type="submission" date="2021-12" db="EMBL/GenBank/DDBJ databases">
        <authorList>
            <person name="Rodrigo-Torres L."/>
            <person name="Arahal R. D."/>
            <person name="Lucena T."/>
        </authorList>
    </citation>
    <scope>NUCLEOTIDE SEQUENCE</scope>
    <source>
        <strain evidence="2">CECT 8858</strain>
    </source>
</reference>
<evidence type="ECO:0000313" key="3">
    <source>
        <dbReference type="Proteomes" id="UP000837932"/>
    </source>
</evidence>
<keyword evidence="1" id="KW-0812">Transmembrane</keyword>
<accession>A0ABM9AVQ1</accession>
<dbReference type="EMBL" id="CAKLPY010000007">
    <property type="protein sequence ID" value="CAH0997894.1"/>
    <property type="molecule type" value="Genomic_DNA"/>
</dbReference>
<proteinExistence type="predicted"/>
<protein>
    <recommendedName>
        <fullName evidence="4">Outer membrane lipoprotein-sorting protein</fullName>
    </recommendedName>
</protein>
<keyword evidence="1" id="KW-0472">Membrane</keyword>
<evidence type="ECO:0008006" key="4">
    <source>
        <dbReference type="Google" id="ProtNLM"/>
    </source>
</evidence>
<evidence type="ECO:0000313" key="2">
    <source>
        <dbReference type="EMBL" id="CAH0997894.1"/>
    </source>
</evidence>
<keyword evidence="1" id="KW-1133">Transmembrane helix</keyword>